<comment type="caution">
    <text evidence="3">The sequence shown here is derived from an EMBL/GenBank/DDBJ whole genome shotgun (WGS) entry which is preliminary data.</text>
</comment>
<protein>
    <recommendedName>
        <fullName evidence="5">Transmembrane protein</fullName>
    </recommendedName>
</protein>
<dbReference type="AlphaFoldDB" id="A0A2C6KEG3"/>
<accession>A0A2C6KEG3</accession>
<evidence type="ECO:0000313" key="3">
    <source>
        <dbReference type="EMBL" id="PHJ18880.1"/>
    </source>
</evidence>
<feature type="compositionally biased region" description="Acidic residues" evidence="1">
    <location>
        <begin position="47"/>
        <end position="59"/>
    </location>
</feature>
<proteinExistence type="predicted"/>
<dbReference type="VEuPathDB" id="ToxoDB:CSUI_007290"/>
<evidence type="ECO:0008006" key="5">
    <source>
        <dbReference type="Google" id="ProtNLM"/>
    </source>
</evidence>
<dbReference type="EMBL" id="MIGC01003823">
    <property type="protein sequence ID" value="PHJ18880.1"/>
    <property type="molecule type" value="Genomic_DNA"/>
</dbReference>
<name>A0A2C6KEG3_9APIC</name>
<sequence>MKLYTQLVLLAFILALAVDVNGQNEAERDGEELLLTEDGMFPKMEDSDGAQEMEEPDEDVASRLESERDRLARRKWGRGWAGYGYSYPYSGVYGYPYDSGYSYGYGYPYYGAGYGRRHPQAVNRW</sequence>
<feature type="chain" id="PRO_5013401650" description="Transmembrane protein" evidence="2">
    <location>
        <begin position="23"/>
        <end position="125"/>
    </location>
</feature>
<dbReference type="GeneID" id="94430649"/>
<gene>
    <name evidence="3" type="ORF">CSUI_007290</name>
</gene>
<dbReference type="RefSeq" id="XP_067920584.1">
    <property type="nucleotide sequence ID" value="XM_068067438.1"/>
</dbReference>
<feature type="signal peptide" evidence="2">
    <location>
        <begin position="1"/>
        <end position="22"/>
    </location>
</feature>
<dbReference type="Proteomes" id="UP000221165">
    <property type="component" value="Unassembled WGS sequence"/>
</dbReference>
<evidence type="ECO:0000256" key="2">
    <source>
        <dbReference type="SAM" id="SignalP"/>
    </source>
</evidence>
<organism evidence="3 4">
    <name type="scientific">Cystoisospora suis</name>
    <dbReference type="NCBI Taxonomy" id="483139"/>
    <lineage>
        <taxon>Eukaryota</taxon>
        <taxon>Sar</taxon>
        <taxon>Alveolata</taxon>
        <taxon>Apicomplexa</taxon>
        <taxon>Conoidasida</taxon>
        <taxon>Coccidia</taxon>
        <taxon>Eucoccidiorida</taxon>
        <taxon>Eimeriorina</taxon>
        <taxon>Sarcocystidae</taxon>
        <taxon>Cystoisospora</taxon>
    </lineage>
</organism>
<keyword evidence="4" id="KW-1185">Reference proteome</keyword>
<feature type="region of interest" description="Disordered" evidence="1">
    <location>
        <begin position="44"/>
        <end position="64"/>
    </location>
</feature>
<evidence type="ECO:0000256" key="1">
    <source>
        <dbReference type="SAM" id="MobiDB-lite"/>
    </source>
</evidence>
<evidence type="ECO:0000313" key="4">
    <source>
        <dbReference type="Proteomes" id="UP000221165"/>
    </source>
</evidence>
<keyword evidence="2" id="KW-0732">Signal</keyword>
<reference evidence="3 4" key="1">
    <citation type="journal article" date="2017" name="Int. J. Parasitol.">
        <title>The genome of the protozoan parasite Cystoisospora suis and a reverse vaccinology approach to identify vaccine candidates.</title>
        <authorList>
            <person name="Palmieri N."/>
            <person name="Shrestha A."/>
            <person name="Ruttkowski B."/>
            <person name="Beck T."/>
            <person name="Vogl C."/>
            <person name="Tomley F."/>
            <person name="Blake D.P."/>
            <person name="Joachim A."/>
        </authorList>
    </citation>
    <scope>NUCLEOTIDE SEQUENCE [LARGE SCALE GENOMIC DNA]</scope>
    <source>
        <strain evidence="3 4">Wien I</strain>
    </source>
</reference>